<dbReference type="Proteomes" id="UP000692954">
    <property type="component" value="Unassembled WGS sequence"/>
</dbReference>
<protein>
    <submittedName>
        <fullName evidence="1">Uncharacterized protein</fullName>
    </submittedName>
</protein>
<gene>
    <name evidence="1" type="ORF">PSON_ATCC_30995.1.T1170161</name>
</gene>
<comment type="caution">
    <text evidence="1">The sequence shown here is derived from an EMBL/GenBank/DDBJ whole genome shotgun (WGS) entry which is preliminary data.</text>
</comment>
<accession>A0A8S1QSH2</accession>
<organism evidence="1 2">
    <name type="scientific">Paramecium sonneborni</name>
    <dbReference type="NCBI Taxonomy" id="65129"/>
    <lineage>
        <taxon>Eukaryota</taxon>
        <taxon>Sar</taxon>
        <taxon>Alveolata</taxon>
        <taxon>Ciliophora</taxon>
        <taxon>Intramacronucleata</taxon>
        <taxon>Oligohymenophorea</taxon>
        <taxon>Peniculida</taxon>
        <taxon>Parameciidae</taxon>
        <taxon>Paramecium</taxon>
    </lineage>
</organism>
<evidence type="ECO:0000313" key="2">
    <source>
        <dbReference type="Proteomes" id="UP000692954"/>
    </source>
</evidence>
<dbReference type="EMBL" id="CAJJDN010000117">
    <property type="protein sequence ID" value="CAD8118523.1"/>
    <property type="molecule type" value="Genomic_DNA"/>
</dbReference>
<sequence>MKLNSQQLSEIKVELKKFSTVPIEKSYKLIAQVYKCNFQLQSLIDSQITKSFVRIGQKKYTDHDDDKFVKAIKISIICNDLNAQNDEKQNLYKNALKQKISKNNEPLIQKRIKTSIETKNEQQKYNIKETQNIQNVQEDRRKKAIDGLKKYFFLQTQQEHEQWSKKIEQTIYDLYNHSVQIYMDKVKCIVRMIDRN</sequence>
<dbReference type="AlphaFoldDB" id="A0A8S1QSH2"/>
<reference evidence="1" key="1">
    <citation type="submission" date="2021-01" db="EMBL/GenBank/DDBJ databases">
        <authorList>
            <consortium name="Genoscope - CEA"/>
            <person name="William W."/>
        </authorList>
    </citation>
    <scope>NUCLEOTIDE SEQUENCE</scope>
</reference>
<name>A0A8S1QSH2_9CILI</name>
<evidence type="ECO:0000313" key="1">
    <source>
        <dbReference type="EMBL" id="CAD8118523.1"/>
    </source>
</evidence>
<dbReference type="OrthoDB" id="299094at2759"/>
<keyword evidence="2" id="KW-1185">Reference proteome</keyword>
<proteinExistence type="predicted"/>